<evidence type="ECO:0000313" key="3">
    <source>
        <dbReference type="Proteomes" id="UP000594262"/>
    </source>
</evidence>
<evidence type="ECO:0000313" key="2">
    <source>
        <dbReference type="EnsemblMetazoa" id="CLYHEMP003063.1"/>
    </source>
</evidence>
<keyword evidence="1" id="KW-0732">Signal</keyword>
<dbReference type="EnsemblMetazoa" id="CLYHEMT003063.1">
    <property type="protein sequence ID" value="CLYHEMP003063.1"/>
    <property type="gene ID" value="CLYHEMG003063"/>
</dbReference>
<proteinExistence type="predicted"/>
<dbReference type="AlphaFoldDB" id="A0A7M5V685"/>
<feature type="chain" id="PRO_5029501102" evidence="1">
    <location>
        <begin position="28"/>
        <end position="133"/>
    </location>
</feature>
<protein>
    <submittedName>
        <fullName evidence="2">Uncharacterized protein</fullName>
    </submittedName>
</protein>
<keyword evidence="3" id="KW-1185">Reference proteome</keyword>
<feature type="signal peptide" evidence="1">
    <location>
        <begin position="1"/>
        <end position="27"/>
    </location>
</feature>
<evidence type="ECO:0000256" key="1">
    <source>
        <dbReference type="SAM" id="SignalP"/>
    </source>
</evidence>
<dbReference type="Proteomes" id="UP000594262">
    <property type="component" value="Unplaced"/>
</dbReference>
<accession>A0A7M5V685</accession>
<reference evidence="2" key="1">
    <citation type="submission" date="2021-01" db="UniProtKB">
        <authorList>
            <consortium name="EnsemblMetazoa"/>
        </authorList>
    </citation>
    <scope>IDENTIFICATION</scope>
</reference>
<name>A0A7M5V685_9CNID</name>
<sequence length="133" mass="14995">MAWYFTLQASLPILVLLLNDWIIAVDGFECRKYSHGQFDQRNHVCKDNPFLTSICHVTKRNGIAESGCLMEGSKSECNTRYERKGDTYAVCCCETDQCNDRKFIEKCASTGRSVKSCGVIIVILTLFGALFSF</sequence>
<organism evidence="2 3">
    <name type="scientific">Clytia hemisphaerica</name>
    <dbReference type="NCBI Taxonomy" id="252671"/>
    <lineage>
        <taxon>Eukaryota</taxon>
        <taxon>Metazoa</taxon>
        <taxon>Cnidaria</taxon>
        <taxon>Hydrozoa</taxon>
        <taxon>Hydroidolina</taxon>
        <taxon>Leptothecata</taxon>
        <taxon>Obeliida</taxon>
        <taxon>Clytiidae</taxon>
        <taxon>Clytia</taxon>
    </lineage>
</organism>